<reference evidence="2 3" key="1">
    <citation type="journal article" date="2015" name="Proc. Natl. Acad. Sci. U.S.A.">
        <title>The resurrection genome of Boea hygrometrica: A blueprint for survival of dehydration.</title>
        <authorList>
            <person name="Xiao L."/>
            <person name="Yang G."/>
            <person name="Zhang L."/>
            <person name="Yang X."/>
            <person name="Zhao S."/>
            <person name="Ji Z."/>
            <person name="Zhou Q."/>
            <person name="Hu M."/>
            <person name="Wang Y."/>
            <person name="Chen M."/>
            <person name="Xu Y."/>
            <person name="Jin H."/>
            <person name="Xiao X."/>
            <person name="Hu G."/>
            <person name="Bao F."/>
            <person name="Hu Y."/>
            <person name="Wan P."/>
            <person name="Li L."/>
            <person name="Deng X."/>
            <person name="Kuang T."/>
            <person name="Xiang C."/>
            <person name="Zhu J.K."/>
            <person name="Oliver M.J."/>
            <person name="He Y."/>
        </authorList>
    </citation>
    <scope>NUCLEOTIDE SEQUENCE [LARGE SCALE GENOMIC DNA]</scope>
    <source>
        <strain evidence="3">cv. XS01</strain>
    </source>
</reference>
<sequence>MAKASLMVCIVAFLAVFLFLSESVEATKFINYADLYANWIPGRGSPPVAANTYTTGCRNKEQCDEYAKLHLVRKLLSSKNIPRVSLHGISISLC</sequence>
<protein>
    <submittedName>
        <fullName evidence="2">Protein RALF-like 7</fullName>
    </submittedName>
</protein>
<name>A0A2Z7C1H9_9LAMI</name>
<evidence type="ECO:0000313" key="2">
    <source>
        <dbReference type="EMBL" id="KZV40744.1"/>
    </source>
</evidence>
<gene>
    <name evidence="2" type="ORF">F511_29316</name>
</gene>
<organism evidence="2 3">
    <name type="scientific">Dorcoceras hygrometricum</name>
    <dbReference type="NCBI Taxonomy" id="472368"/>
    <lineage>
        <taxon>Eukaryota</taxon>
        <taxon>Viridiplantae</taxon>
        <taxon>Streptophyta</taxon>
        <taxon>Embryophyta</taxon>
        <taxon>Tracheophyta</taxon>
        <taxon>Spermatophyta</taxon>
        <taxon>Magnoliopsida</taxon>
        <taxon>eudicotyledons</taxon>
        <taxon>Gunneridae</taxon>
        <taxon>Pentapetalae</taxon>
        <taxon>asterids</taxon>
        <taxon>lamiids</taxon>
        <taxon>Lamiales</taxon>
        <taxon>Gesneriaceae</taxon>
        <taxon>Didymocarpoideae</taxon>
        <taxon>Trichosporeae</taxon>
        <taxon>Loxocarpinae</taxon>
        <taxon>Dorcoceras</taxon>
    </lineage>
</organism>
<keyword evidence="1" id="KW-0732">Signal</keyword>
<evidence type="ECO:0000313" key="3">
    <source>
        <dbReference type="Proteomes" id="UP000250235"/>
    </source>
</evidence>
<feature type="signal peptide" evidence="1">
    <location>
        <begin position="1"/>
        <end position="26"/>
    </location>
</feature>
<keyword evidence="3" id="KW-1185">Reference proteome</keyword>
<proteinExistence type="predicted"/>
<evidence type="ECO:0000256" key="1">
    <source>
        <dbReference type="SAM" id="SignalP"/>
    </source>
</evidence>
<dbReference type="Proteomes" id="UP000250235">
    <property type="component" value="Unassembled WGS sequence"/>
</dbReference>
<accession>A0A2Z7C1H9</accession>
<dbReference type="AlphaFoldDB" id="A0A2Z7C1H9"/>
<dbReference type="EMBL" id="KQ999877">
    <property type="protein sequence ID" value="KZV40744.1"/>
    <property type="molecule type" value="Genomic_DNA"/>
</dbReference>
<feature type="chain" id="PRO_5016462971" evidence="1">
    <location>
        <begin position="27"/>
        <end position="94"/>
    </location>
</feature>